<keyword evidence="7" id="KW-0408">Iron</keyword>
<evidence type="ECO:0000313" key="17">
    <source>
        <dbReference type="Proteomes" id="UP000321933"/>
    </source>
</evidence>
<organism evidence="16 17">
    <name type="scientific">Parahaliea aestuarii</name>
    <dbReference type="NCBI Taxonomy" id="1852021"/>
    <lineage>
        <taxon>Bacteria</taxon>
        <taxon>Pseudomonadati</taxon>
        <taxon>Pseudomonadota</taxon>
        <taxon>Gammaproteobacteria</taxon>
        <taxon>Cellvibrionales</taxon>
        <taxon>Halieaceae</taxon>
        <taxon>Parahaliea</taxon>
    </lineage>
</organism>
<gene>
    <name evidence="16" type="ORF">FVW59_10975</name>
</gene>
<comment type="subcellular location">
    <subcellularLocation>
        <location evidence="1 12">Cell outer membrane</location>
        <topology evidence="1 12">Multi-pass membrane protein</topology>
    </subcellularLocation>
</comment>
<accession>A0A5C8ZTB6</accession>
<dbReference type="GO" id="GO:0009279">
    <property type="term" value="C:cell outer membrane"/>
    <property type="evidence" value="ECO:0007669"/>
    <property type="project" value="UniProtKB-SubCell"/>
</dbReference>
<dbReference type="Proteomes" id="UP000321933">
    <property type="component" value="Unassembled WGS sequence"/>
</dbReference>
<evidence type="ECO:0000256" key="12">
    <source>
        <dbReference type="PROSITE-ProRule" id="PRU01360"/>
    </source>
</evidence>
<evidence type="ECO:0000256" key="11">
    <source>
        <dbReference type="ARBA" id="ARBA00023237"/>
    </source>
</evidence>
<dbReference type="InterPro" id="IPR012910">
    <property type="entry name" value="Plug_dom"/>
</dbReference>
<evidence type="ECO:0000256" key="2">
    <source>
        <dbReference type="ARBA" id="ARBA00022448"/>
    </source>
</evidence>
<keyword evidence="9 13" id="KW-0798">TonB box</keyword>
<keyword evidence="17" id="KW-1185">Reference proteome</keyword>
<dbReference type="InterPro" id="IPR039426">
    <property type="entry name" value="TonB-dep_rcpt-like"/>
</dbReference>
<dbReference type="Gene3D" id="2.40.170.20">
    <property type="entry name" value="TonB-dependent receptor, beta-barrel domain"/>
    <property type="match status" value="1"/>
</dbReference>
<dbReference type="InterPro" id="IPR037066">
    <property type="entry name" value="Plug_dom_sf"/>
</dbReference>
<dbReference type="Pfam" id="PF07715">
    <property type="entry name" value="Plug"/>
    <property type="match status" value="1"/>
</dbReference>
<dbReference type="AlphaFoldDB" id="A0A5C8ZTB6"/>
<sequence>MPPLHPRTQPLHAAVYAALFSLPVTGAHADESRLETVEVRARQLQSDLLRQQALTPGGISLVDGEELYQRNVGNLADMLRYTPGIWSDSNNGGDSVFISSRGSNLDATDYDSNGIKLLQDGLPVTTADGNNHNRFIDPLAARYASIARGANALTYGASTLGGAINFQSPTARDTAPVQAFLSGGSDGLLNARASIGGVSDNGLDGLLTVEHKAFDGYREHSSQRRDGLYANTGWQFSERGETRIYFTWLDNENELPGNLSAEQLEEDPDQATEDARRGDYAWNVESWRLANITRWQLSDNSDLSFGLSWEEQALYHPIVDVEVDFDGPGPMPPTQVFSLLIDTDHRNAGANARYNLRAGNHDLLFGIDFGDNKVTGGNYSHRGGERTRLDTRVDNSARSVEAFAVDRWQFASDWTLVYGLQALWTEREIWNQSVASDAVRNPEGDYDNVNPRLGLIYDVSDSIALFANLSRTYEAPTNYELEDDASASNALLDAMRGTVLEVGSRGQQAIGTHSNWHWDVALYYGAINDEILSVDDPAAPGTSLSANVDSTVHAGIEALVGGNFALDNGGVHSLQPTLSFTLNEFSFDDDAVYGDNQLPAAPGYALRGELLYRHASGFYVGPTFDVIDERYADFANTYKVDSYELLGLRAGFSRDRWELFAELKNLLDEDYIATVKVRDVAAADAPVLAPGAPLSAFAGVRFAL</sequence>
<evidence type="ECO:0000256" key="7">
    <source>
        <dbReference type="ARBA" id="ARBA00023004"/>
    </source>
</evidence>
<keyword evidence="11 12" id="KW-0998">Cell outer membrane</keyword>
<dbReference type="Pfam" id="PF00593">
    <property type="entry name" value="TonB_dep_Rec_b-barrel"/>
    <property type="match status" value="1"/>
</dbReference>
<keyword evidence="2 12" id="KW-0813">Transport</keyword>
<evidence type="ECO:0000259" key="15">
    <source>
        <dbReference type="Pfam" id="PF07715"/>
    </source>
</evidence>
<dbReference type="SUPFAM" id="SSF56935">
    <property type="entry name" value="Porins"/>
    <property type="match status" value="1"/>
</dbReference>
<dbReference type="PANTHER" id="PTHR32552:SF68">
    <property type="entry name" value="FERRICHROME OUTER MEMBRANE TRANSPORTER_PHAGE RECEPTOR"/>
    <property type="match status" value="1"/>
</dbReference>
<evidence type="ECO:0000256" key="13">
    <source>
        <dbReference type="RuleBase" id="RU003357"/>
    </source>
</evidence>
<keyword evidence="8" id="KW-0406">Ion transport</keyword>
<proteinExistence type="inferred from homology"/>
<dbReference type="OrthoDB" id="9760620at2"/>
<evidence type="ECO:0000256" key="10">
    <source>
        <dbReference type="ARBA" id="ARBA00023136"/>
    </source>
</evidence>
<dbReference type="Gene3D" id="2.170.130.10">
    <property type="entry name" value="TonB-dependent receptor, plug domain"/>
    <property type="match status" value="1"/>
</dbReference>
<keyword evidence="6" id="KW-0732">Signal</keyword>
<keyword evidence="3 12" id="KW-1134">Transmembrane beta strand</keyword>
<dbReference type="PANTHER" id="PTHR32552">
    <property type="entry name" value="FERRICHROME IRON RECEPTOR-RELATED"/>
    <property type="match status" value="1"/>
</dbReference>
<dbReference type="RefSeq" id="WP_148064331.1">
    <property type="nucleotide sequence ID" value="NZ_VRYZ01000004.1"/>
</dbReference>
<feature type="domain" description="TonB-dependent receptor plug" evidence="15">
    <location>
        <begin position="55"/>
        <end position="163"/>
    </location>
</feature>
<dbReference type="InterPro" id="IPR036942">
    <property type="entry name" value="Beta-barrel_TonB_sf"/>
</dbReference>
<dbReference type="InterPro" id="IPR000531">
    <property type="entry name" value="Beta-barrel_TonB"/>
</dbReference>
<dbReference type="EMBL" id="VRYZ01000004">
    <property type="protein sequence ID" value="TXS91675.1"/>
    <property type="molecule type" value="Genomic_DNA"/>
</dbReference>
<evidence type="ECO:0000256" key="4">
    <source>
        <dbReference type="ARBA" id="ARBA00022496"/>
    </source>
</evidence>
<reference evidence="16 17" key="1">
    <citation type="submission" date="2019-08" db="EMBL/GenBank/DDBJ databases">
        <title>Parahaliea maris sp. nov., isolated from the surface seawater.</title>
        <authorList>
            <person name="Liu Y."/>
        </authorList>
    </citation>
    <scope>NUCLEOTIDE SEQUENCE [LARGE SCALE GENOMIC DNA]</scope>
    <source>
        <strain evidence="16 17">S2-26</strain>
    </source>
</reference>
<evidence type="ECO:0000256" key="3">
    <source>
        <dbReference type="ARBA" id="ARBA00022452"/>
    </source>
</evidence>
<keyword evidence="5 12" id="KW-0812">Transmembrane</keyword>
<evidence type="ECO:0000256" key="1">
    <source>
        <dbReference type="ARBA" id="ARBA00004571"/>
    </source>
</evidence>
<dbReference type="PROSITE" id="PS52016">
    <property type="entry name" value="TONB_DEPENDENT_REC_3"/>
    <property type="match status" value="1"/>
</dbReference>
<evidence type="ECO:0000256" key="8">
    <source>
        <dbReference type="ARBA" id="ARBA00023065"/>
    </source>
</evidence>
<feature type="domain" description="TonB-dependent receptor-like beta-barrel" evidence="14">
    <location>
        <begin position="234"/>
        <end position="666"/>
    </location>
</feature>
<keyword evidence="4" id="KW-0410">Iron transport</keyword>
<dbReference type="GO" id="GO:0015344">
    <property type="term" value="F:siderophore uptake transmembrane transporter activity"/>
    <property type="evidence" value="ECO:0007669"/>
    <property type="project" value="TreeGrafter"/>
</dbReference>
<name>A0A5C8ZTB6_9GAMM</name>
<protein>
    <submittedName>
        <fullName evidence="16">TonB-dependent receptor plug domain-containing protein</fullName>
    </submittedName>
</protein>
<comment type="similarity">
    <text evidence="12 13">Belongs to the TonB-dependent receptor family.</text>
</comment>
<evidence type="ECO:0000256" key="5">
    <source>
        <dbReference type="ARBA" id="ARBA00022692"/>
    </source>
</evidence>
<evidence type="ECO:0000259" key="14">
    <source>
        <dbReference type="Pfam" id="PF00593"/>
    </source>
</evidence>
<evidence type="ECO:0000256" key="9">
    <source>
        <dbReference type="ARBA" id="ARBA00023077"/>
    </source>
</evidence>
<comment type="caution">
    <text evidence="16">The sequence shown here is derived from an EMBL/GenBank/DDBJ whole genome shotgun (WGS) entry which is preliminary data.</text>
</comment>
<evidence type="ECO:0000256" key="6">
    <source>
        <dbReference type="ARBA" id="ARBA00022729"/>
    </source>
</evidence>
<evidence type="ECO:0000313" key="16">
    <source>
        <dbReference type="EMBL" id="TXS91675.1"/>
    </source>
</evidence>
<keyword evidence="16" id="KW-0675">Receptor</keyword>
<keyword evidence="10 12" id="KW-0472">Membrane</keyword>